<evidence type="ECO:0000256" key="9">
    <source>
        <dbReference type="ARBA" id="ARBA00022989"/>
    </source>
</evidence>
<sequence length="533" mass="59253">MSSSRPPIWQTVGLCMLLAVLSAVVFTLQFVSAHIRNTKKANKSRRRELLERAGFNDREERNKKTIVGFFHPYCNAGGGGERVLFQALLHHLETHEDHVLVIYTGDVGIESSLRHLNRPWNGMGTATPAEILERCTARFGIPLSTHPRRHQIQFLPLKSRAMVADSYWKRLTLLGQSYGSVRMAIEAIGEVLPDVWIDTMGYAFSYPTVQAFSSKVRIGAYTHYPTISTDMVSRVALRKASHTNPAGIASSALKSRLKLVYYQSFVWAYSRALRCADVIVGNGSWTAAHLSNLIGSTQQVRVLYPPCDTSRLAKLSLESRHARTLVSLGQFRPEKEQANQLRILRATLDANSKLREARNPLRLLMIGSSRDATDEARVESLRALAKEMKLTHADGPDHVEFLVNASYDSLISSLGTASIGISTMVDEHFGINVVEFMAAGLITLSHASAGPLLDIAVPDEQGRRTGFHARSVDDFAGTLQSILALPSDEVIAIRQRARTRASETFGADAFCERWERMMWGKLRPDSSTRPKVQ</sequence>
<dbReference type="AlphaFoldDB" id="A0A316W590"/>
<dbReference type="UniPathway" id="UPA00378"/>
<dbReference type="GO" id="GO:0006487">
    <property type="term" value="P:protein N-linked glycosylation"/>
    <property type="evidence" value="ECO:0007669"/>
    <property type="project" value="TreeGrafter"/>
</dbReference>
<dbReference type="EMBL" id="KZ819358">
    <property type="protein sequence ID" value="PWN44892.1"/>
    <property type="molecule type" value="Genomic_DNA"/>
</dbReference>
<evidence type="ECO:0000256" key="10">
    <source>
        <dbReference type="ARBA" id="ARBA00023136"/>
    </source>
</evidence>
<keyword evidence="9" id="KW-1133">Transmembrane helix</keyword>
<dbReference type="Gene3D" id="3.40.50.2000">
    <property type="entry name" value="Glycogen Phosphorylase B"/>
    <property type="match status" value="1"/>
</dbReference>
<keyword evidence="6 12" id="KW-0808">Transferase</keyword>
<dbReference type="OrthoDB" id="2276068at2759"/>
<feature type="domain" description="ALG11 mannosyltransferase N-terminal" evidence="14">
    <location>
        <begin position="65"/>
        <end position="293"/>
    </location>
</feature>
<keyword evidence="5 12" id="KW-0328">Glycosyltransferase</keyword>
<evidence type="ECO:0000256" key="1">
    <source>
        <dbReference type="ARBA" id="ARBA00004389"/>
    </source>
</evidence>
<dbReference type="GO" id="GO:0005789">
    <property type="term" value="C:endoplasmic reticulum membrane"/>
    <property type="evidence" value="ECO:0007669"/>
    <property type="project" value="UniProtKB-SubCell"/>
</dbReference>
<dbReference type="PANTHER" id="PTHR45919">
    <property type="entry name" value="GDP-MAN:MAN(3)GLCNAC(2)-PP-DOL ALPHA-1,2-MANNOSYLTRANSFERASE"/>
    <property type="match status" value="1"/>
</dbReference>
<reference evidence="15 16" key="1">
    <citation type="journal article" date="2018" name="Mol. Biol. Evol.">
        <title>Broad Genomic Sampling Reveals a Smut Pathogenic Ancestry of the Fungal Clade Ustilaginomycotina.</title>
        <authorList>
            <person name="Kijpornyongpan T."/>
            <person name="Mondo S.J."/>
            <person name="Barry K."/>
            <person name="Sandor L."/>
            <person name="Lee J."/>
            <person name="Lipzen A."/>
            <person name="Pangilinan J."/>
            <person name="LaButti K."/>
            <person name="Hainaut M."/>
            <person name="Henrissat B."/>
            <person name="Grigoriev I.V."/>
            <person name="Spatafora J.W."/>
            <person name="Aime M.C."/>
        </authorList>
    </citation>
    <scope>NUCLEOTIDE SEQUENCE [LARGE SCALE GENOMIC DNA]</scope>
    <source>
        <strain evidence="15 16">MCA 4658</strain>
    </source>
</reference>
<accession>A0A316W590</accession>
<dbReference type="PANTHER" id="PTHR45919:SF1">
    <property type="entry name" value="GDP-MAN:MAN(3)GLCNAC(2)-PP-DOL ALPHA-1,2-MANNOSYLTRANSFERASE"/>
    <property type="match status" value="1"/>
</dbReference>
<evidence type="ECO:0000313" key="16">
    <source>
        <dbReference type="Proteomes" id="UP000245783"/>
    </source>
</evidence>
<dbReference type="GeneID" id="37033104"/>
<dbReference type="STRING" id="1522189.A0A316W590"/>
<dbReference type="InterPro" id="IPR001296">
    <property type="entry name" value="Glyco_trans_1"/>
</dbReference>
<evidence type="ECO:0000256" key="6">
    <source>
        <dbReference type="ARBA" id="ARBA00022679"/>
    </source>
</evidence>
<dbReference type="InterPro" id="IPR031814">
    <property type="entry name" value="ALG11_N"/>
</dbReference>
<comment type="subcellular location">
    <subcellularLocation>
        <location evidence="1">Endoplasmic reticulum membrane</location>
        <topology evidence="1">Single-pass membrane protein</topology>
    </subcellularLocation>
</comment>
<dbReference type="RefSeq" id="XP_025372052.1">
    <property type="nucleotide sequence ID" value="XM_025511234.1"/>
</dbReference>
<evidence type="ECO:0000256" key="4">
    <source>
        <dbReference type="ARBA" id="ARBA00022018"/>
    </source>
</evidence>
<dbReference type="Pfam" id="PF15924">
    <property type="entry name" value="ALG11_N"/>
    <property type="match status" value="1"/>
</dbReference>
<comment type="similarity">
    <text evidence="12">Belongs to the glycosyltransferase group 1 family. Glycosyltransferase 4 subfamily.</text>
</comment>
<evidence type="ECO:0000256" key="8">
    <source>
        <dbReference type="ARBA" id="ARBA00022824"/>
    </source>
</evidence>
<protein>
    <recommendedName>
        <fullName evidence="4 12">GDP-Man:Man(3)GlcNAc(2)-PP-Dol alpha-1,2-mannosyltransferase</fullName>
        <ecNumber evidence="3 12">2.4.1.131</ecNumber>
    </recommendedName>
</protein>
<dbReference type="EC" id="2.4.1.131" evidence="3 12"/>
<evidence type="ECO:0000256" key="5">
    <source>
        <dbReference type="ARBA" id="ARBA00022676"/>
    </source>
</evidence>
<organism evidence="15 16">
    <name type="scientific">Ceraceosorus guamensis</name>
    <dbReference type="NCBI Taxonomy" id="1522189"/>
    <lineage>
        <taxon>Eukaryota</taxon>
        <taxon>Fungi</taxon>
        <taxon>Dikarya</taxon>
        <taxon>Basidiomycota</taxon>
        <taxon>Ustilaginomycotina</taxon>
        <taxon>Exobasidiomycetes</taxon>
        <taxon>Ceraceosorales</taxon>
        <taxon>Ceraceosoraceae</taxon>
        <taxon>Ceraceosorus</taxon>
    </lineage>
</organism>
<comment type="pathway">
    <text evidence="2 12">Protein modification; protein glycosylation.</text>
</comment>
<keyword evidence="7" id="KW-0812">Transmembrane</keyword>
<dbReference type="InParanoid" id="A0A316W590"/>
<evidence type="ECO:0000256" key="12">
    <source>
        <dbReference type="RuleBase" id="RU367051"/>
    </source>
</evidence>
<comment type="function">
    <text evidence="12">GDP-Man:Man(3)GlcNAc(2)-PP-Dol alpha-1,2-mannosyltransferase that operates in the biosynthetic pathway of dolichol-linked oligosaccharides, the glycan precursors employed in protein asparagine (N)-glycosylation. The assembly of dolichol-linked oligosaccharides begins on the cytosolic side of the endoplasmic reticulum membrane and finishes in its lumen. The sequential addition of sugars to dolichol pyrophosphate produces dolichol-linked oligosaccharides containing fourteen sugars, including two GlcNAcs, nine mannoses and three glucoses. Once assembled, the oligosaccharide is transferred from the lipid to nascent proteins by oligosaccharyltransferases. Catalyzes, on the cytoplasmic face of the endoplasmic reticulum, the addition of the fourth and fifth mannose residues to the dolichol-linked oligosaccharide chain, to produce Man(5)GlcNAc(2)-PP-dolichol core oligosaccharide.</text>
</comment>
<keyword evidence="10" id="KW-0472">Membrane</keyword>
<evidence type="ECO:0000259" key="14">
    <source>
        <dbReference type="Pfam" id="PF15924"/>
    </source>
</evidence>
<feature type="domain" description="Glycosyl transferase family 1" evidence="13">
    <location>
        <begin position="323"/>
        <end position="489"/>
    </location>
</feature>
<dbReference type="GO" id="GO:0004377">
    <property type="term" value="F:GDP-Man:Man(3)GlcNAc(2)-PP-Dol alpha-1,2-mannosyltransferase activity"/>
    <property type="evidence" value="ECO:0007669"/>
    <property type="project" value="UniProtKB-UniRule"/>
</dbReference>
<dbReference type="SUPFAM" id="SSF53756">
    <property type="entry name" value="UDP-Glycosyltransferase/glycogen phosphorylase"/>
    <property type="match status" value="1"/>
</dbReference>
<evidence type="ECO:0000256" key="7">
    <source>
        <dbReference type="ARBA" id="ARBA00022692"/>
    </source>
</evidence>
<dbReference type="InterPro" id="IPR038013">
    <property type="entry name" value="ALG11"/>
</dbReference>
<evidence type="ECO:0000256" key="11">
    <source>
        <dbReference type="ARBA" id="ARBA00045065"/>
    </source>
</evidence>
<evidence type="ECO:0000313" key="15">
    <source>
        <dbReference type="EMBL" id="PWN44892.1"/>
    </source>
</evidence>
<dbReference type="Pfam" id="PF00534">
    <property type="entry name" value="Glycos_transf_1"/>
    <property type="match status" value="1"/>
</dbReference>
<keyword evidence="16" id="KW-1185">Reference proteome</keyword>
<evidence type="ECO:0000256" key="3">
    <source>
        <dbReference type="ARBA" id="ARBA00012645"/>
    </source>
</evidence>
<keyword evidence="8 12" id="KW-0256">Endoplasmic reticulum</keyword>
<name>A0A316W590_9BASI</name>
<proteinExistence type="inferred from homology"/>
<comment type="catalytic activity">
    <reaction evidence="11 12">
        <text>an alpha-D-Man-(1-&gt;3)-[alpha-D-Man-(1-&gt;6)]-beta-D-Man-(1-&gt;4)-beta-D-GlcNAc-(1-&gt;4)-alpha-D-GlcNAc-diphospho-di-trans,poly-cis-dolichol + 2 GDP-alpha-D-mannose = an alpha-D-Man-(1-&gt;2)-alpha-D-Man-(1-&gt;2)-alpha-D-Man-(1-&gt;3)-[alpha-D-Man-(1-&gt;6)]-beta-D-Man-(1-&gt;4)-beta-D-GlcNAc-(1-&gt;4)-alpha-D-GlcNAc-diphospho-di-trans,poly-cis-dolichol + 2 GDP + 2 H(+)</text>
        <dbReference type="Rhea" id="RHEA:29523"/>
        <dbReference type="Rhea" id="RHEA-COMP:19515"/>
        <dbReference type="Rhea" id="RHEA-COMP:19516"/>
        <dbReference type="ChEBI" id="CHEBI:15378"/>
        <dbReference type="ChEBI" id="CHEBI:57527"/>
        <dbReference type="ChEBI" id="CHEBI:58189"/>
        <dbReference type="ChEBI" id="CHEBI:132511"/>
        <dbReference type="ChEBI" id="CHEBI:132515"/>
        <dbReference type="EC" id="2.4.1.131"/>
    </reaction>
    <physiologicalReaction direction="left-to-right" evidence="11 12">
        <dbReference type="Rhea" id="RHEA:29524"/>
    </physiologicalReaction>
</comment>
<dbReference type="Proteomes" id="UP000245783">
    <property type="component" value="Unassembled WGS sequence"/>
</dbReference>
<gene>
    <name evidence="15" type="ORF">IE81DRAFT_242121</name>
</gene>
<dbReference type="CDD" id="cd03806">
    <property type="entry name" value="GT4_ALG11-like"/>
    <property type="match status" value="1"/>
</dbReference>
<evidence type="ECO:0000259" key="13">
    <source>
        <dbReference type="Pfam" id="PF00534"/>
    </source>
</evidence>
<evidence type="ECO:0000256" key="2">
    <source>
        <dbReference type="ARBA" id="ARBA00004922"/>
    </source>
</evidence>
<dbReference type="FunCoup" id="A0A316W590">
    <property type="interactions" value="256"/>
</dbReference>